<gene>
    <name evidence="1" type="ORF">OS493_037904</name>
</gene>
<reference evidence="1" key="1">
    <citation type="submission" date="2023-01" db="EMBL/GenBank/DDBJ databases">
        <title>Genome assembly of the deep-sea coral Lophelia pertusa.</title>
        <authorList>
            <person name="Herrera S."/>
            <person name="Cordes E."/>
        </authorList>
    </citation>
    <scope>NUCLEOTIDE SEQUENCE</scope>
    <source>
        <strain evidence="1">USNM1676648</strain>
        <tissue evidence="1">Polyp</tissue>
    </source>
</reference>
<evidence type="ECO:0000313" key="2">
    <source>
        <dbReference type="Proteomes" id="UP001163046"/>
    </source>
</evidence>
<dbReference type="GO" id="GO:0008047">
    <property type="term" value="F:enzyme activator activity"/>
    <property type="evidence" value="ECO:0007669"/>
    <property type="project" value="InterPro"/>
</dbReference>
<evidence type="ECO:0000313" key="1">
    <source>
        <dbReference type="EMBL" id="KAJ7375941.1"/>
    </source>
</evidence>
<dbReference type="InterPro" id="IPR001981">
    <property type="entry name" value="Colipase"/>
</dbReference>
<name>A0A9X0CUE4_9CNID</name>
<dbReference type="OrthoDB" id="5968381at2759"/>
<dbReference type="AlphaFoldDB" id="A0A9X0CUE4"/>
<sequence>MSSISVPRITWVRVSCAVQGFSNLPELAICADKPEGDSSCEAGLSCVLTKELIYKGTVSPVKQCMPEGVEVEVETVDLDNQVADAPMRNKRFLGFNGCSDPLPELEACNKQEGDCSCEAGLSCVLTKELIYKGTVSPVKQCMPEGVEVEVETVDLDNQVADAPMRNKRWLFFNRCNTEEDCSYNRCCAFGRRCLPKLRKYFTCMLTGIHNCGCADGLTCTETASITLPISGIRLALRQCRDE</sequence>
<comment type="caution">
    <text evidence="1">The sequence shown here is derived from an EMBL/GenBank/DDBJ whole genome shotgun (WGS) entry which is preliminary data.</text>
</comment>
<dbReference type="PANTHER" id="PTHR10041:SF5">
    <property type="entry name" value="LEUCINE-RICH COLIPASE-LIKE PROTEIN 1"/>
    <property type="match status" value="1"/>
</dbReference>
<dbReference type="Proteomes" id="UP001163046">
    <property type="component" value="Unassembled WGS sequence"/>
</dbReference>
<protein>
    <submittedName>
        <fullName evidence="1">Uncharacterized protein</fullName>
    </submittedName>
</protein>
<organism evidence="1 2">
    <name type="scientific">Desmophyllum pertusum</name>
    <dbReference type="NCBI Taxonomy" id="174260"/>
    <lineage>
        <taxon>Eukaryota</taxon>
        <taxon>Metazoa</taxon>
        <taxon>Cnidaria</taxon>
        <taxon>Anthozoa</taxon>
        <taxon>Hexacorallia</taxon>
        <taxon>Scleractinia</taxon>
        <taxon>Caryophylliina</taxon>
        <taxon>Caryophylliidae</taxon>
        <taxon>Desmophyllum</taxon>
    </lineage>
</organism>
<dbReference type="PANTHER" id="PTHR10041">
    <property type="entry name" value="COLIPASE"/>
    <property type="match status" value="1"/>
</dbReference>
<dbReference type="EMBL" id="MU826429">
    <property type="protein sequence ID" value="KAJ7375941.1"/>
    <property type="molecule type" value="Genomic_DNA"/>
</dbReference>
<proteinExistence type="predicted"/>
<dbReference type="GO" id="GO:0005576">
    <property type="term" value="C:extracellular region"/>
    <property type="evidence" value="ECO:0007669"/>
    <property type="project" value="InterPro"/>
</dbReference>
<dbReference type="GO" id="GO:0007586">
    <property type="term" value="P:digestion"/>
    <property type="evidence" value="ECO:0007669"/>
    <property type="project" value="InterPro"/>
</dbReference>
<accession>A0A9X0CUE4</accession>
<dbReference type="GO" id="GO:0016042">
    <property type="term" value="P:lipid catabolic process"/>
    <property type="evidence" value="ECO:0007669"/>
    <property type="project" value="InterPro"/>
</dbReference>
<keyword evidence="2" id="KW-1185">Reference proteome</keyword>